<dbReference type="EMBL" id="JANDBD010000003">
    <property type="protein sequence ID" value="MCP9272158.1"/>
    <property type="molecule type" value="Genomic_DNA"/>
</dbReference>
<dbReference type="Proteomes" id="UP001651690">
    <property type="component" value="Unassembled WGS sequence"/>
</dbReference>
<proteinExistence type="predicted"/>
<organism evidence="2 3">
    <name type="scientific">Mycolicibacterium arenosum</name>
    <dbReference type="NCBI Taxonomy" id="2952157"/>
    <lineage>
        <taxon>Bacteria</taxon>
        <taxon>Bacillati</taxon>
        <taxon>Actinomycetota</taxon>
        <taxon>Actinomycetes</taxon>
        <taxon>Mycobacteriales</taxon>
        <taxon>Mycobacteriaceae</taxon>
        <taxon>Mycolicibacterium</taxon>
    </lineage>
</organism>
<feature type="domain" description="Glyoxalase/fosfomycin resistance/dioxygenase" evidence="1">
    <location>
        <begin position="9"/>
        <end position="117"/>
    </location>
</feature>
<dbReference type="PANTHER" id="PTHR36437">
    <property type="entry name" value="GLYOXALASE/BLEOMYCIN RESISTANCE PROTEIN/DIOXYGENASE"/>
    <property type="match status" value="1"/>
</dbReference>
<dbReference type="InterPro" id="IPR029068">
    <property type="entry name" value="Glyas_Bleomycin-R_OHBP_Dase"/>
</dbReference>
<keyword evidence="3" id="KW-1185">Reference proteome</keyword>
<dbReference type="InterPro" id="IPR004360">
    <property type="entry name" value="Glyas_Fos-R_dOase_dom"/>
</dbReference>
<dbReference type="RefSeq" id="WP_255059337.1">
    <property type="nucleotide sequence ID" value="NZ_JANDBD010000003.1"/>
</dbReference>
<reference evidence="2 3" key="1">
    <citation type="submission" date="2022-06" db="EMBL/GenBank/DDBJ databases">
        <title>Mycolicibacterium sp. CAU 1645 isolated from seawater.</title>
        <authorList>
            <person name="Kim W."/>
        </authorList>
    </citation>
    <scope>NUCLEOTIDE SEQUENCE [LARGE SCALE GENOMIC DNA]</scope>
    <source>
        <strain evidence="2 3">CAU 1645</strain>
    </source>
</reference>
<accession>A0ABT1LZ31</accession>
<name>A0ABT1LZ31_9MYCO</name>
<evidence type="ECO:0000313" key="2">
    <source>
        <dbReference type="EMBL" id="MCP9272158.1"/>
    </source>
</evidence>
<dbReference type="Gene3D" id="3.10.180.10">
    <property type="entry name" value="2,3-Dihydroxybiphenyl 1,2-Dioxygenase, domain 1"/>
    <property type="match status" value="1"/>
</dbReference>
<protein>
    <submittedName>
        <fullName evidence="2">Glyoxalase</fullName>
    </submittedName>
</protein>
<evidence type="ECO:0000313" key="3">
    <source>
        <dbReference type="Proteomes" id="UP001651690"/>
    </source>
</evidence>
<dbReference type="SUPFAM" id="SSF54593">
    <property type="entry name" value="Glyoxalase/Bleomycin resistance protein/Dihydroxybiphenyl dioxygenase"/>
    <property type="match status" value="1"/>
</dbReference>
<comment type="caution">
    <text evidence="2">The sequence shown here is derived from an EMBL/GenBank/DDBJ whole genome shotgun (WGS) entry which is preliminary data.</text>
</comment>
<dbReference type="PANTHER" id="PTHR36437:SF2">
    <property type="entry name" value="GLYOXALASE_BLEOMYCIN RESISTANCE PROTEIN_DIOXYGENASE"/>
    <property type="match status" value="1"/>
</dbReference>
<gene>
    <name evidence="2" type="ORF">NM203_08165</name>
</gene>
<dbReference type="Pfam" id="PF00903">
    <property type="entry name" value="Glyoxalase"/>
    <property type="match status" value="1"/>
</dbReference>
<sequence>MTAELFTGLHCVAVPVRDQDQSKALFETLGFITTMDAELQPGFRWIELAPSTGGPSLALVSTGSELPTGIDTGIRLVTPDARAAHAALAEQGLDVGDLLDWETAPLMFSFRDIDGNRYYVGQSA</sequence>
<evidence type="ECO:0000259" key="1">
    <source>
        <dbReference type="Pfam" id="PF00903"/>
    </source>
</evidence>